<dbReference type="EMBL" id="OZ021736">
    <property type="protein sequence ID" value="CAK9315270.1"/>
    <property type="molecule type" value="Genomic_DNA"/>
</dbReference>
<keyword evidence="2" id="KW-1185">Reference proteome</keyword>
<organism evidence="1 2">
    <name type="scientific">Citrullus colocynthis</name>
    <name type="common">colocynth</name>
    <dbReference type="NCBI Taxonomy" id="252529"/>
    <lineage>
        <taxon>Eukaryota</taxon>
        <taxon>Viridiplantae</taxon>
        <taxon>Streptophyta</taxon>
        <taxon>Embryophyta</taxon>
        <taxon>Tracheophyta</taxon>
        <taxon>Spermatophyta</taxon>
        <taxon>Magnoliopsida</taxon>
        <taxon>eudicotyledons</taxon>
        <taxon>Gunneridae</taxon>
        <taxon>Pentapetalae</taxon>
        <taxon>rosids</taxon>
        <taxon>fabids</taxon>
        <taxon>Cucurbitales</taxon>
        <taxon>Cucurbitaceae</taxon>
        <taxon>Benincaseae</taxon>
        <taxon>Citrullus</taxon>
    </lineage>
</organism>
<proteinExistence type="predicted"/>
<protein>
    <submittedName>
        <fullName evidence="1">Uncharacterized protein</fullName>
    </submittedName>
</protein>
<evidence type="ECO:0000313" key="2">
    <source>
        <dbReference type="Proteomes" id="UP001642487"/>
    </source>
</evidence>
<accession>A0ABP0Y4C1</accession>
<evidence type="ECO:0000313" key="1">
    <source>
        <dbReference type="EMBL" id="CAK9315270.1"/>
    </source>
</evidence>
<reference evidence="1 2" key="1">
    <citation type="submission" date="2024-03" db="EMBL/GenBank/DDBJ databases">
        <authorList>
            <person name="Gkanogiannis A."/>
            <person name="Becerra Lopez-Lavalle L."/>
        </authorList>
    </citation>
    <scope>NUCLEOTIDE SEQUENCE [LARGE SCALE GENOMIC DNA]</scope>
</reference>
<dbReference type="Proteomes" id="UP001642487">
    <property type="component" value="Chromosome 2"/>
</dbReference>
<sequence>MVPTPIPSRGQVFKAIIFPFPYSYSSSIPKTTEDLENLRPYVKDLNKEAGEEEHITSYNSVNATPESEITDTRVVRIETIPMVKVAEKEKKLTVVKMGRNYDIAYARTVID</sequence>
<name>A0ABP0Y4C1_9ROSI</name>
<gene>
    <name evidence="1" type="ORF">CITCOLO1_LOCUS7055</name>
</gene>